<comment type="caution">
    <text evidence="1">The sequence shown here is derived from an EMBL/GenBank/DDBJ whole genome shotgun (WGS) entry which is preliminary data.</text>
</comment>
<dbReference type="AlphaFoldDB" id="A0A2R5EL58"/>
<proteinExistence type="predicted"/>
<reference evidence="1 2" key="1">
    <citation type="submission" date="2017-08" db="EMBL/GenBank/DDBJ databases">
        <title>Substantial Increase in Enzyme Production by Combined Drug-Resistance Mutations in Paenibacillus agaridevorans.</title>
        <authorList>
            <person name="Tanaka Y."/>
            <person name="Funane K."/>
            <person name="Hosaka T."/>
            <person name="Shiwa Y."/>
            <person name="Fujita N."/>
            <person name="Miyazaki T."/>
            <person name="Yoshikawa H."/>
            <person name="Murakami K."/>
            <person name="Kasahara K."/>
            <person name="Inaoka T."/>
            <person name="Hiraga Y."/>
            <person name="Ochi K."/>
        </authorList>
    </citation>
    <scope>NUCLEOTIDE SEQUENCE [LARGE SCALE GENOMIC DNA]</scope>
    <source>
        <strain evidence="1 2">T-3040</strain>
    </source>
</reference>
<sequence>MAAFGQDDHVRIYGRDFASRLLKAGFFVEIEQFAKEFSDNEIAMYGFLPHEDIYVCTNR</sequence>
<organism evidence="1 2">
    <name type="scientific">Paenibacillus agaridevorans</name>
    <dbReference type="NCBI Taxonomy" id="171404"/>
    <lineage>
        <taxon>Bacteria</taxon>
        <taxon>Bacillati</taxon>
        <taxon>Bacillota</taxon>
        <taxon>Bacilli</taxon>
        <taxon>Bacillales</taxon>
        <taxon>Paenibacillaceae</taxon>
        <taxon>Paenibacillus</taxon>
    </lineage>
</organism>
<name>A0A2R5EL58_9BACL</name>
<dbReference type="EMBL" id="BDQX01000042">
    <property type="protein sequence ID" value="GBG06369.1"/>
    <property type="molecule type" value="Genomic_DNA"/>
</dbReference>
<accession>A0A2R5EL58</accession>
<gene>
    <name evidence="1" type="ORF">PAT3040_00894</name>
</gene>
<evidence type="ECO:0000313" key="2">
    <source>
        <dbReference type="Proteomes" id="UP000245202"/>
    </source>
</evidence>
<evidence type="ECO:0000313" key="1">
    <source>
        <dbReference type="EMBL" id="GBG06369.1"/>
    </source>
</evidence>
<keyword evidence="2" id="KW-1185">Reference proteome</keyword>
<dbReference type="Proteomes" id="UP000245202">
    <property type="component" value="Unassembled WGS sequence"/>
</dbReference>
<protein>
    <recommendedName>
        <fullName evidence="3">SAM-dependent methyltransferase</fullName>
    </recommendedName>
</protein>
<evidence type="ECO:0008006" key="3">
    <source>
        <dbReference type="Google" id="ProtNLM"/>
    </source>
</evidence>